<reference evidence="1" key="1">
    <citation type="submission" date="2020-04" db="EMBL/GenBank/DDBJ databases">
        <authorList>
            <person name="Alioto T."/>
            <person name="Alioto T."/>
            <person name="Gomez Garrido J."/>
        </authorList>
    </citation>
    <scope>NUCLEOTIDE SEQUENCE</scope>
    <source>
        <strain evidence="1">A484AB</strain>
    </source>
</reference>
<dbReference type="Gene3D" id="3.60.10.10">
    <property type="entry name" value="Endonuclease/exonuclease/phosphatase"/>
    <property type="match status" value="1"/>
</dbReference>
<dbReference type="Pfam" id="PF14529">
    <property type="entry name" value="Exo_endo_phos_2"/>
    <property type="match status" value="1"/>
</dbReference>
<dbReference type="OrthoDB" id="5989635at2759"/>
<evidence type="ECO:0000313" key="1">
    <source>
        <dbReference type="EMBL" id="CAB3983340.1"/>
    </source>
</evidence>
<dbReference type="EMBL" id="CACRXK020000602">
    <property type="protein sequence ID" value="CAB3983340.1"/>
    <property type="molecule type" value="Genomic_DNA"/>
</dbReference>
<accession>A0A7D9HJU9</accession>
<sequence>MGSVMLRIALKLLIILWLKKPGFTTASSVCYVFHGEEAIDPNQTLVYQSLWCYQQIYDAQVGRKVDLQLLLILSGDVELCPGPECGDCLNINPELECLIKQRGLKCFHLNVRGLWSNLCHVTELLTAHTDIGIFTLSETHIQDEPDELYVINGYSFISLPRSNGLGGGVAVYISEQINWTRRYDLESELECIWLETFPYKTKSFLICSMYRPPDTSSYTHANFKNLFAGMLDLATANLKEVIVMGDLNVNYHRNEDNTEIKSIISVNGFKQIVKEATRTTENTATLIDIIITNNPSVIACTKVVPIAFSDHDLIGCVRKQHHLKYVPKVINCRNTKNYSKELMCDELFKQDWTPVYESTDVNYAWTCMKDIISSCFDKLAPIIKKRIRGKPSPWLTDEIKKAMNTRDILLRKSRKTKFESDIIAYRKKRNEHNCNIP</sequence>
<dbReference type="InterPro" id="IPR036691">
    <property type="entry name" value="Endo/exonu/phosph_ase_sf"/>
</dbReference>
<comment type="caution">
    <text evidence="1">The sequence shown here is derived from an EMBL/GenBank/DDBJ whole genome shotgun (WGS) entry which is preliminary data.</text>
</comment>
<dbReference type="PANTHER" id="PTHR33776">
    <property type="entry name" value="ENDO/EXONUCLEASE/PHOSPHATASE DOMAIN-CONTAINING PROTEIN"/>
    <property type="match status" value="1"/>
</dbReference>
<dbReference type="InterPro" id="IPR005135">
    <property type="entry name" value="Endo/exonuclease/phosphatase"/>
</dbReference>
<keyword evidence="2" id="KW-1185">Reference proteome</keyword>
<evidence type="ECO:0000313" key="2">
    <source>
        <dbReference type="Proteomes" id="UP001152795"/>
    </source>
</evidence>
<dbReference type="SUPFAM" id="SSF56219">
    <property type="entry name" value="DNase I-like"/>
    <property type="match status" value="1"/>
</dbReference>
<gene>
    <name evidence="1" type="ORF">PACLA_8A016540</name>
</gene>
<dbReference type="PANTHER" id="PTHR33776:SF4">
    <property type="entry name" value="ENDONUCLEASE_EXONUCLEASE_PHOSPHATASE DOMAIN-CONTAINING PROTEIN"/>
    <property type="match status" value="1"/>
</dbReference>
<dbReference type="GO" id="GO:0003824">
    <property type="term" value="F:catalytic activity"/>
    <property type="evidence" value="ECO:0007669"/>
    <property type="project" value="InterPro"/>
</dbReference>
<proteinExistence type="predicted"/>
<name>A0A7D9HJU9_PARCT</name>
<dbReference type="AlphaFoldDB" id="A0A7D9HJU9"/>
<organism evidence="1 2">
    <name type="scientific">Paramuricea clavata</name>
    <name type="common">Red gorgonian</name>
    <name type="synonym">Violescent sea-whip</name>
    <dbReference type="NCBI Taxonomy" id="317549"/>
    <lineage>
        <taxon>Eukaryota</taxon>
        <taxon>Metazoa</taxon>
        <taxon>Cnidaria</taxon>
        <taxon>Anthozoa</taxon>
        <taxon>Octocorallia</taxon>
        <taxon>Malacalcyonacea</taxon>
        <taxon>Plexauridae</taxon>
        <taxon>Paramuricea</taxon>
    </lineage>
</organism>
<protein>
    <submittedName>
        <fullName evidence="1">Uncharacterized protein</fullName>
    </submittedName>
</protein>
<dbReference type="Proteomes" id="UP001152795">
    <property type="component" value="Unassembled WGS sequence"/>
</dbReference>